<evidence type="ECO:0000313" key="1">
    <source>
        <dbReference type="EMBL" id="CAB4156437.1"/>
    </source>
</evidence>
<organism evidence="1">
    <name type="scientific">uncultured Caudovirales phage</name>
    <dbReference type="NCBI Taxonomy" id="2100421"/>
    <lineage>
        <taxon>Viruses</taxon>
        <taxon>Duplodnaviria</taxon>
        <taxon>Heunggongvirae</taxon>
        <taxon>Uroviricota</taxon>
        <taxon>Caudoviricetes</taxon>
        <taxon>Peduoviridae</taxon>
        <taxon>Maltschvirus</taxon>
        <taxon>Maltschvirus maltsch</taxon>
    </lineage>
</organism>
<reference evidence="1" key="1">
    <citation type="submission" date="2020-04" db="EMBL/GenBank/DDBJ databases">
        <authorList>
            <person name="Chiriac C."/>
            <person name="Salcher M."/>
            <person name="Ghai R."/>
            <person name="Kavagutti S V."/>
        </authorList>
    </citation>
    <scope>NUCLEOTIDE SEQUENCE</scope>
</reference>
<name>A0A6J5NC85_9CAUD</name>
<accession>A0A6J5NC85</accession>
<protein>
    <submittedName>
        <fullName evidence="1">Uncharacterized protein</fullName>
    </submittedName>
</protein>
<gene>
    <name evidence="1" type="ORF">UFOVP661_55</name>
</gene>
<sequence>MANTNAPFGFRQYSGTGSSPTYEQVAVQITYNASAIYNGDPVEPDGATGTVVRGDGTTGAAGIAGIFVGCQYLSVSQKRTVWSNYWPGSDVAVGNVVTGYIINDPNAKFLVQVGTTGLTQAEVGSNIGYDIGTGNAATGISGAFVTEASLATSATLPFRVISLVTQPPGSTGTEAGAFNWVIVAFNNVSTKSLTSV</sequence>
<proteinExistence type="predicted"/>
<dbReference type="EMBL" id="LR796642">
    <property type="protein sequence ID" value="CAB4156437.1"/>
    <property type="molecule type" value="Genomic_DNA"/>
</dbReference>